<dbReference type="GO" id="GO:0005524">
    <property type="term" value="F:ATP binding"/>
    <property type="evidence" value="ECO:0007669"/>
    <property type="project" value="UniProtKB-KW"/>
</dbReference>
<dbReference type="Gene3D" id="3.40.50.300">
    <property type="entry name" value="P-loop containing nucleotide triphosphate hydrolases"/>
    <property type="match status" value="1"/>
</dbReference>
<evidence type="ECO:0000256" key="6">
    <source>
        <dbReference type="ARBA" id="ARBA00023136"/>
    </source>
</evidence>
<keyword evidence="6" id="KW-0472">Membrane</keyword>
<keyword evidence="4 8" id="KW-0067">ATP-binding</keyword>
<evidence type="ECO:0000256" key="2">
    <source>
        <dbReference type="ARBA" id="ARBA00022475"/>
    </source>
</evidence>
<dbReference type="InterPro" id="IPR027417">
    <property type="entry name" value="P-loop_NTPase"/>
</dbReference>
<evidence type="ECO:0000259" key="7">
    <source>
        <dbReference type="Pfam" id="PF00005"/>
    </source>
</evidence>
<proteinExistence type="predicted"/>
<dbReference type="GO" id="GO:0016887">
    <property type="term" value="F:ATP hydrolysis activity"/>
    <property type="evidence" value="ECO:0007669"/>
    <property type="project" value="InterPro"/>
</dbReference>
<dbReference type="OrthoDB" id="9787851at2"/>
<name>A0A399SJA7_9BACT</name>
<dbReference type="Proteomes" id="UP000265926">
    <property type="component" value="Unassembled WGS sequence"/>
</dbReference>
<protein>
    <submittedName>
        <fullName evidence="8">ATP-binding cassette domain-containing protein</fullName>
    </submittedName>
</protein>
<dbReference type="SUPFAM" id="SSF52540">
    <property type="entry name" value="P-loop containing nucleoside triphosphate hydrolases"/>
    <property type="match status" value="1"/>
</dbReference>
<keyword evidence="9" id="KW-1185">Reference proteome</keyword>
<dbReference type="InterPro" id="IPR003439">
    <property type="entry name" value="ABC_transporter-like_ATP-bd"/>
</dbReference>
<evidence type="ECO:0000256" key="5">
    <source>
        <dbReference type="ARBA" id="ARBA00022967"/>
    </source>
</evidence>
<dbReference type="InterPro" id="IPR050107">
    <property type="entry name" value="ABC_carbohydrate_import_ATPase"/>
</dbReference>
<keyword evidence="2" id="KW-1003">Cell membrane</keyword>
<evidence type="ECO:0000313" key="8">
    <source>
        <dbReference type="EMBL" id="RIJ43660.1"/>
    </source>
</evidence>
<feature type="domain" description="ABC transporter" evidence="7">
    <location>
        <begin position="35"/>
        <end position="114"/>
    </location>
</feature>
<keyword evidence="1" id="KW-0813">Transport</keyword>
<feature type="non-terminal residue" evidence="8">
    <location>
        <position position="120"/>
    </location>
</feature>
<comment type="caution">
    <text evidence="8">The sequence shown here is derived from an EMBL/GenBank/DDBJ whole genome shotgun (WGS) entry which is preliminary data.</text>
</comment>
<dbReference type="AlphaFoldDB" id="A0A399SJA7"/>
<dbReference type="PANTHER" id="PTHR43790:SF3">
    <property type="entry name" value="D-ALLOSE IMPORT ATP-BINDING PROTEIN ALSA-RELATED"/>
    <property type="match status" value="1"/>
</dbReference>
<gene>
    <name evidence="8" type="ORF">D1614_24910</name>
</gene>
<accession>A0A399SJA7</accession>
<evidence type="ECO:0000256" key="1">
    <source>
        <dbReference type="ARBA" id="ARBA00022448"/>
    </source>
</evidence>
<keyword evidence="5" id="KW-1278">Translocase</keyword>
<evidence type="ECO:0000313" key="9">
    <source>
        <dbReference type="Proteomes" id="UP000265926"/>
    </source>
</evidence>
<dbReference type="Pfam" id="PF00005">
    <property type="entry name" value="ABC_tran"/>
    <property type="match status" value="1"/>
</dbReference>
<dbReference type="PANTHER" id="PTHR43790">
    <property type="entry name" value="CARBOHYDRATE TRANSPORT ATP-BINDING PROTEIN MG119-RELATED"/>
    <property type="match status" value="1"/>
</dbReference>
<organism evidence="8 9">
    <name type="scientific">Maribellus luteus</name>
    <dbReference type="NCBI Taxonomy" id="2305463"/>
    <lineage>
        <taxon>Bacteria</taxon>
        <taxon>Pseudomonadati</taxon>
        <taxon>Bacteroidota</taxon>
        <taxon>Bacteroidia</taxon>
        <taxon>Marinilabiliales</taxon>
        <taxon>Prolixibacteraceae</taxon>
        <taxon>Maribellus</taxon>
    </lineage>
</organism>
<dbReference type="EMBL" id="QWGR01000253">
    <property type="protein sequence ID" value="RIJ43660.1"/>
    <property type="molecule type" value="Genomic_DNA"/>
</dbReference>
<evidence type="ECO:0000256" key="4">
    <source>
        <dbReference type="ARBA" id="ARBA00022840"/>
    </source>
</evidence>
<keyword evidence="3" id="KW-0547">Nucleotide-binding</keyword>
<reference evidence="8 9" key="1">
    <citation type="submission" date="2018-08" db="EMBL/GenBank/DDBJ databases">
        <title>Pallidiluteibacterium maritimus gen. nov., sp. nov., isolated from coastal sediment.</title>
        <authorList>
            <person name="Zhou L.Y."/>
        </authorList>
    </citation>
    <scope>NUCLEOTIDE SEQUENCE [LARGE SCALE GENOMIC DNA]</scope>
    <source>
        <strain evidence="8 9">XSD2</strain>
    </source>
</reference>
<evidence type="ECO:0000256" key="3">
    <source>
        <dbReference type="ARBA" id="ARBA00022741"/>
    </source>
</evidence>
<sequence length="120" mass="12486">MTVQSLDASGPPDASPTAYLKLDGITVRFPGVLALDHVSLDIRRGEVHGLMGENGAGKSTLLKVLSGVNQPEAGTLSLDGVPQQFTNTRAAIAAGIAIIYQELHLVPELTVAENLMLGAL</sequence>